<proteinExistence type="predicted"/>
<dbReference type="Proteomes" id="UP000287651">
    <property type="component" value="Unassembled WGS sequence"/>
</dbReference>
<dbReference type="EMBL" id="AMZH03010346">
    <property type="protein sequence ID" value="RRT54916.1"/>
    <property type="molecule type" value="Genomic_DNA"/>
</dbReference>
<name>A0A426YT38_ENSVE</name>
<evidence type="ECO:0000313" key="3">
    <source>
        <dbReference type="Proteomes" id="UP000287651"/>
    </source>
</evidence>
<gene>
    <name evidence="2" type="ORF">B296_00039881</name>
</gene>
<feature type="region of interest" description="Disordered" evidence="1">
    <location>
        <begin position="66"/>
        <end position="91"/>
    </location>
</feature>
<organism evidence="2 3">
    <name type="scientific">Ensete ventricosum</name>
    <name type="common">Abyssinian banana</name>
    <name type="synonym">Musa ensete</name>
    <dbReference type="NCBI Taxonomy" id="4639"/>
    <lineage>
        <taxon>Eukaryota</taxon>
        <taxon>Viridiplantae</taxon>
        <taxon>Streptophyta</taxon>
        <taxon>Embryophyta</taxon>
        <taxon>Tracheophyta</taxon>
        <taxon>Spermatophyta</taxon>
        <taxon>Magnoliopsida</taxon>
        <taxon>Liliopsida</taxon>
        <taxon>Zingiberales</taxon>
        <taxon>Musaceae</taxon>
        <taxon>Ensete</taxon>
    </lineage>
</organism>
<reference evidence="2 3" key="1">
    <citation type="journal article" date="2014" name="Agronomy (Basel)">
        <title>A Draft Genome Sequence for Ensete ventricosum, the Drought-Tolerant Tree Against Hunger.</title>
        <authorList>
            <person name="Harrison J."/>
            <person name="Moore K.A."/>
            <person name="Paszkiewicz K."/>
            <person name="Jones T."/>
            <person name="Grant M."/>
            <person name="Ambacheew D."/>
            <person name="Muzemil S."/>
            <person name="Studholme D.J."/>
        </authorList>
    </citation>
    <scope>NUCLEOTIDE SEQUENCE [LARGE SCALE GENOMIC DNA]</scope>
</reference>
<sequence>MNRSAAEEVISLSFRSCQLLFFSFSWPNPGEGVDRGEGPAVPTSLGNHYCHLSPPASGVVKKRGRCAGGEEDGMHTSRPRRHSEGGTATAAAAATGSGFQSALSLIAFLSLGGSPPRFLLYLSLLAFFSSAGVKAQHCDIFCLACPWETVVRGGSARVSRRLADTEATALGPPGPPLRHTARHI</sequence>
<evidence type="ECO:0000256" key="1">
    <source>
        <dbReference type="SAM" id="MobiDB-lite"/>
    </source>
</evidence>
<evidence type="ECO:0000313" key="2">
    <source>
        <dbReference type="EMBL" id="RRT54916.1"/>
    </source>
</evidence>
<dbReference type="AlphaFoldDB" id="A0A426YT38"/>
<comment type="caution">
    <text evidence="2">The sequence shown here is derived from an EMBL/GenBank/DDBJ whole genome shotgun (WGS) entry which is preliminary data.</text>
</comment>
<accession>A0A426YT38</accession>
<protein>
    <submittedName>
        <fullName evidence="2">Uncharacterized protein</fullName>
    </submittedName>
</protein>